<sequence length="435" mass="48842">MAVEDMEDEPSTTANYIQASFYTNEKDVVVPSNAYDIPTTATCENLNALVNGVIQAENEKWETKRFEFLIGETFVRSTLDDFIREFELDTETVVKIECVLGLEAPKPLHDLPTPDWVSSVHVIEDRIISTTYNGEIIFWNKKGEKEEILGDRDRGTTYKCSAILKQTKQLEGFEIIAGGDNQTLTLFRAEKGVLQPQTVFRGHNRSVECVAISDDAKRMASGAFDSFIKIWNLEESDQSTVFEKDSVNGGGDNSKAKKRKENFVTKVPMVTLSGHSDAVVSIQWCIWNPAHILSASWDNSIIEWDLELAGEISRIRGQRAFTSIDLNRKTGLVVASNTDAVPRLYDPRSKEGNLVKQSFIGHKGWVSQVRWNPNDERCFVSASFDKSLKMWDIRSSKTSLFDLHGHEDRVLCCAWGEDGRVASGSVDSTVKVYST</sequence>
<proteinExistence type="predicted"/>
<dbReference type="Proteomes" id="UP000218231">
    <property type="component" value="Unassembled WGS sequence"/>
</dbReference>
<dbReference type="PANTHER" id="PTHR19855:SF11">
    <property type="entry name" value="RIBOSOME BIOGENESIS PROTEIN WDR12"/>
    <property type="match status" value="1"/>
</dbReference>
<dbReference type="InterPro" id="IPR036322">
    <property type="entry name" value="WD40_repeat_dom_sf"/>
</dbReference>
<gene>
    <name evidence="7" type="ORF">WR25_00847</name>
</gene>
<dbReference type="InterPro" id="IPR015943">
    <property type="entry name" value="WD40/YVTN_repeat-like_dom_sf"/>
</dbReference>
<comment type="subcellular location">
    <subcellularLocation>
        <location evidence="1">Nucleus</location>
        <location evidence="1">Nucleolus</location>
    </subcellularLocation>
</comment>
<dbReference type="InterPro" id="IPR001680">
    <property type="entry name" value="WD40_rpt"/>
</dbReference>
<feature type="repeat" description="WD" evidence="5">
    <location>
        <begin position="359"/>
        <end position="401"/>
    </location>
</feature>
<dbReference type="InterPro" id="IPR020472">
    <property type="entry name" value="WD40_PAC1"/>
</dbReference>
<keyword evidence="3" id="KW-0677">Repeat</keyword>
<dbReference type="InterPro" id="IPR012972">
    <property type="entry name" value="NLE"/>
</dbReference>
<dbReference type="CDD" id="cd00200">
    <property type="entry name" value="WD40"/>
    <property type="match status" value="1"/>
</dbReference>
<protein>
    <recommendedName>
        <fullName evidence="6">NLE domain-containing protein</fullName>
    </recommendedName>
</protein>
<dbReference type="PANTHER" id="PTHR19855">
    <property type="entry name" value="WD40 REPEAT PROTEIN 12, 37"/>
    <property type="match status" value="1"/>
</dbReference>
<evidence type="ECO:0000256" key="2">
    <source>
        <dbReference type="ARBA" id="ARBA00022574"/>
    </source>
</evidence>
<dbReference type="Gene3D" id="2.130.10.10">
    <property type="entry name" value="YVTN repeat-like/Quinoprotein amine dehydrogenase"/>
    <property type="match status" value="2"/>
</dbReference>
<organism evidence="7 8">
    <name type="scientific">Diploscapter pachys</name>
    <dbReference type="NCBI Taxonomy" id="2018661"/>
    <lineage>
        <taxon>Eukaryota</taxon>
        <taxon>Metazoa</taxon>
        <taxon>Ecdysozoa</taxon>
        <taxon>Nematoda</taxon>
        <taxon>Chromadorea</taxon>
        <taxon>Rhabditida</taxon>
        <taxon>Rhabditina</taxon>
        <taxon>Rhabditomorpha</taxon>
        <taxon>Rhabditoidea</taxon>
        <taxon>Rhabditidae</taxon>
        <taxon>Diploscapter</taxon>
    </lineage>
</organism>
<feature type="domain" description="NLE" evidence="6">
    <location>
        <begin position="17"/>
        <end position="83"/>
    </location>
</feature>
<evidence type="ECO:0000313" key="8">
    <source>
        <dbReference type="Proteomes" id="UP000218231"/>
    </source>
</evidence>
<evidence type="ECO:0000313" key="7">
    <source>
        <dbReference type="EMBL" id="PAV64080.1"/>
    </source>
</evidence>
<dbReference type="EMBL" id="LIAE01010278">
    <property type="protein sequence ID" value="PAV64080.1"/>
    <property type="molecule type" value="Genomic_DNA"/>
</dbReference>
<dbReference type="PROSITE" id="PS50082">
    <property type="entry name" value="WD_REPEATS_2"/>
    <property type="match status" value="4"/>
</dbReference>
<evidence type="ECO:0000256" key="5">
    <source>
        <dbReference type="PROSITE-ProRule" id="PRU00221"/>
    </source>
</evidence>
<dbReference type="PROSITE" id="PS50294">
    <property type="entry name" value="WD_REPEATS_REGION"/>
    <property type="match status" value="3"/>
</dbReference>
<dbReference type="Pfam" id="PF08154">
    <property type="entry name" value="NLE"/>
    <property type="match status" value="1"/>
</dbReference>
<feature type="repeat" description="WD" evidence="5">
    <location>
        <begin position="200"/>
        <end position="241"/>
    </location>
</feature>
<evidence type="ECO:0000259" key="6">
    <source>
        <dbReference type="Pfam" id="PF08154"/>
    </source>
</evidence>
<dbReference type="AlphaFoldDB" id="A0A2A2JQZ1"/>
<keyword evidence="2 5" id="KW-0853">WD repeat</keyword>
<dbReference type="OrthoDB" id="6253837at2759"/>
<dbReference type="SUPFAM" id="SSF50978">
    <property type="entry name" value="WD40 repeat-like"/>
    <property type="match status" value="1"/>
</dbReference>
<evidence type="ECO:0000256" key="3">
    <source>
        <dbReference type="ARBA" id="ARBA00022737"/>
    </source>
</evidence>
<dbReference type="PROSITE" id="PS00678">
    <property type="entry name" value="WD_REPEATS_1"/>
    <property type="match status" value="1"/>
</dbReference>
<dbReference type="InterPro" id="IPR019775">
    <property type="entry name" value="WD40_repeat_CS"/>
</dbReference>
<keyword evidence="8" id="KW-1185">Reference proteome</keyword>
<dbReference type="Pfam" id="PF00400">
    <property type="entry name" value="WD40"/>
    <property type="match status" value="4"/>
</dbReference>
<dbReference type="GO" id="GO:0005730">
    <property type="term" value="C:nucleolus"/>
    <property type="evidence" value="ECO:0007669"/>
    <property type="project" value="UniProtKB-SubCell"/>
</dbReference>
<keyword evidence="4" id="KW-0539">Nucleus</keyword>
<feature type="repeat" description="WD" evidence="5">
    <location>
        <begin position="403"/>
        <end position="435"/>
    </location>
</feature>
<feature type="repeat" description="WD" evidence="5">
    <location>
        <begin position="272"/>
        <end position="314"/>
    </location>
</feature>
<reference evidence="7 8" key="1">
    <citation type="journal article" date="2017" name="Curr. Biol.">
        <title>Genome architecture and evolution of a unichromosomal asexual nematode.</title>
        <authorList>
            <person name="Fradin H."/>
            <person name="Zegar C."/>
            <person name="Gutwein M."/>
            <person name="Lucas J."/>
            <person name="Kovtun M."/>
            <person name="Corcoran D."/>
            <person name="Baugh L.R."/>
            <person name="Kiontke K."/>
            <person name="Gunsalus K."/>
            <person name="Fitch D.H."/>
            <person name="Piano F."/>
        </authorList>
    </citation>
    <scope>NUCLEOTIDE SEQUENCE [LARGE SCALE GENOMIC DNA]</scope>
    <source>
        <strain evidence="7">PF1309</strain>
    </source>
</reference>
<name>A0A2A2JQZ1_9BILA</name>
<accession>A0A2A2JQZ1</accession>
<dbReference type="STRING" id="2018661.A0A2A2JQZ1"/>
<evidence type="ECO:0000256" key="1">
    <source>
        <dbReference type="ARBA" id="ARBA00004604"/>
    </source>
</evidence>
<dbReference type="PRINTS" id="PR00320">
    <property type="entry name" value="GPROTEINBRPT"/>
</dbReference>
<evidence type="ECO:0000256" key="4">
    <source>
        <dbReference type="ARBA" id="ARBA00023242"/>
    </source>
</evidence>
<dbReference type="SMART" id="SM00320">
    <property type="entry name" value="WD40"/>
    <property type="match status" value="5"/>
</dbReference>
<comment type="caution">
    <text evidence="7">The sequence shown here is derived from an EMBL/GenBank/DDBJ whole genome shotgun (WGS) entry which is preliminary data.</text>
</comment>